<evidence type="ECO:0000256" key="3">
    <source>
        <dbReference type="ARBA" id="ARBA00022448"/>
    </source>
</evidence>
<accession>A0A0L8APC7</accession>
<evidence type="ECO:0000256" key="14">
    <source>
        <dbReference type="ARBA" id="ARBA00023288"/>
    </source>
</evidence>
<keyword evidence="3" id="KW-0813">Transport</keyword>
<dbReference type="GO" id="GO:0006811">
    <property type="term" value="P:monoatomic ion transport"/>
    <property type="evidence" value="ECO:0007669"/>
    <property type="project" value="UniProtKB-KW"/>
</dbReference>
<dbReference type="InterPro" id="IPR054765">
    <property type="entry name" value="SLBB_dom"/>
</dbReference>
<evidence type="ECO:0000256" key="6">
    <source>
        <dbReference type="ARBA" id="ARBA00022692"/>
    </source>
</evidence>
<comment type="caution">
    <text evidence="22">The sequence shown here is derived from an EMBL/GenBank/DDBJ whole genome shotgun (WGS) entry which is preliminary data.</text>
</comment>
<dbReference type="PANTHER" id="PTHR33619:SF3">
    <property type="entry name" value="POLYSACCHARIDE EXPORT PROTEIN GFCE-RELATED"/>
    <property type="match status" value="1"/>
</dbReference>
<evidence type="ECO:0000256" key="8">
    <source>
        <dbReference type="ARBA" id="ARBA00023047"/>
    </source>
</evidence>
<keyword evidence="8" id="KW-0625">Polysaccharide transport</keyword>
<dbReference type="InterPro" id="IPR003715">
    <property type="entry name" value="Poly_export_N"/>
</dbReference>
<keyword evidence="17" id="KW-1133">Transmembrane helix</keyword>
<evidence type="ECO:0000256" key="9">
    <source>
        <dbReference type="ARBA" id="ARBA00023065"/>
    </source>
</evidence>
<feature type="domain" description="Soluble ligand binding" evidence="20">
    <location>
        <begin position="501"/>
        <end position="549"/>
    </location>
</feature>
<evidence type="ECO:0000256" key="10">
    <source>
        <dbReference type="ARBA" id="ARBA00023114"/>
    </source>
</evidence>
<evidence type="ECO:0008006" key="24">
    <source>
        <dbReference type="Google" id="ProtNLM"/>
    </source>
</evidence>
<feature type="chain" id="PRO_5005580641" description="Polysaccharide biosynthesis protein" evidence="18">
    <location>
        <begin position="21"/>
        <end position="869"/>
    </location>
</feature>
<feature type="domain" description="Soluble ligand binding" evidence="20">
    <location>
        <begin position="328"/>
        <end position="374"/>
    </location>
</feature>
<dbReference type="InterPro" id="IPR019554">
    <property type="entry name" value="Soluble_ligand-bd"/>
</dbReference>
<evidence type="ECO:0000256" key="12">
    <source>
        <dbReference type="ARBA" id="ARBA00023139"/>
    </source>
</evidence>
<evidence type="ECO:0000256" key="16">
    <source>
        <dbReference type="SAM" id="MobiDB-lite"/>
    </source>
</evidence>
<dbReference type="GO" id="GO:0015159">
    <property type="term" value="F:polysaccharide transmembrane transporter activity"/>
    <property type="evidence" value="ECO:0007669"/>
    <property type="project" value="InterPro"/>
</dbReference>
<sequence>MFSFVRILGLIIFIACSSNALEAQSLGGLDLKSVKVDELSDEQILSYMKQAEERGLTQSELELLARQRGVSESEISKLRRRVEALRSGVNTTNNTSNDKRSARTQSEVLSDGDVFGVLSGQEAPELTEEQKKIFGFDLFQKRSLTFAPNLNLPTPMDYRLGPQDVIVVDLWGATQGYFQFEVSPEGTIRPENLSPVYVNGLTIEDASVKIIDRLSQIYSGLKPQGNNSPTIFHQISLGNIRTINMEVVGDVAQPGMYSLPSLSTVYTSLHAAGGPTENGTFRNIRLIRDNKLIATVDIYPFLTNGIRSGDLRLKNGDVIIVGPLENRVELDGEVKRKGLFELKDNESFTDLLLYAGGFTSKAFKNTVTVKRNGEKEREIVDLEKESFSSFRPTDGDLIEVSAILDRFSNRVMINGAIYREGEYQLTPGLTLKQLIEKAGGVRGDANMSRISIYRTSDDFSQTVIPVNLGGLMNGTVQDVTLVKEDVVQITSIYDIKEEYSVQITGEVLEGGVYPYFKQMTVQDLIILAGGLKESASGALIEISRRNMNGGVNSAAEIISLSIDQTLSLDSEDRKQTLKPFDQVYIRKSPGYTVQQQVTVEGEALATGVYTISRKDERISDVIKRAGGLTPYADASGAILVRKTEFSNSKSNDQISQEALQQLRQKVLNDESELKNISQTQLIERLKKLEDKVETDTQNDLVGSKLKKELIQDISEQDSLVRNIEIKEEEPVAINLQRILNDPGSKYDLIVKEGDVISIPGKLETVRVAGEVISPLNVRFDEEFSFKDYIDRSGGFLQTAKKDRSYIQYPNGEKKQVKRFLFFKKYPKVEAGSTIFVSRKPERQPLNFQAIIAAIGSVATLALVVDRLAN</sequence>
<evidence type="ECO:0000259" key="20">
    <source>
        <dbReference type="Pfam" id="PF10531"/>
    </source>
</evidence>
<keyword evidence="5" id="KW-0762">Sugar transport</keyword>
<dbReference type="AlphaFoldDB" id="A0A0L8APC7"/>
<reference evidence="23" key="1">
    <citation type="submission" date="2014-11" db="EMBL/GenBank/DDBJ databases">
        <title>Genome sequencing of Roseivirga sp. D-25.</title>
        <authorList>
            <person name="Selvaratnam C."/>
            <person name="Thevarajoo S."/>
            <person name="Goh K.M."/>
            <person name="Eee R."/>
            <person name="Chan K.-G."/>
            <person name="Chong C.S."/>
        </authorList>
    </citation>
    <scope>NUCLEOTIDE SEQUENCE [LARGE SCALE GENOMIC DNA]</scope>
    <source>
        <strain evidence="23">D-25</strain>
    </source>
</reference>
<feature type="domain" description="Soluble ligand binding" evidence="20">
    <location>
        <begin position="247"/>
        <end position="289"/>
    </location>
</feature>
<dbReference type="GO" id="GO:0009279">
    <property type="term" value="C:cell outer membrane"/>
    <property type="evidence" value="ECO:0007669"/>
    <property type="project" value="UniProtKB-SubCell"/>
</dbReference>
<comment type="similarity">
    <text evidence="2">Belongs to the BexD/CtrA/VexA family.</text>
</comment>
<dbReference type="Gene3D" id="3.10.560.10">
    <property type="entry name" value="Outer membrane lipoprotein wza domain like"/>
    <property type="match status" value="6"/>
</dbReference>
<keyword evidence="13" id="KW-0998">Cell outer membrane</keyword>
<evidence type="ECO:0000256" key="5">
    <source>
        <dbReference type="ARBA" id="ARBA00022597"/>
    </source>
</evidence>
<dbReference type="GO" id="GO:0015288">
    <property type="term" value="F:porin activity"/>
    <property type="evidence" value="ECO:0007669"/>
    <property type="project" value="UniProtKB-KW"/>
</dbReference>
<keyword evidence="15" id="KW-0175">Coiled coil</keyword>
<feature type="domain" description="Polysaccharide export protein N-terminal" evidence="19">
    <location>
        <begin position="154"/>
        <end position="218"/>
    </location>
</feature>
<dbReference type="Pfam" id="PF02563">
    <property type="entry name" value="Poly_export"/>
    <property type="match status" value="1"/>
</dbReference>
<feature type="domain" description="SLBB" evidence="21">
    <location>
        <begin position="410"/>
        <end position="488"/>
    </location>
</feature>
<evidence type="ECO:0000256" key="1">
    <source>
        <dbReference type="ARBA" id="ARBA00004571"/>
    </source>
</evidence>
<evidence type="ECO:0000256" key="13">
    <source>
        <dbReference type="ARBA" id="ARBA00023237"/>
    </source>
</evidence>
<dbReference type="Proteomes" id="UP000036908">
    <property type="component" value="Unassembled WGS sequence"/>
</dbReference>
<keyword evidence="23" id="KW-1185">Reference proteome</keyword>
<evidence type="ECO:0000256" key="17">
    <source>
        <dbReference type="SAM" id="Phobius"/>
    </source>
</evidence>
<evidence type="ECO:0000256" key="2">
    <source>
        <dbReference type="ARBA" id="ARBA00009450"/>
    </source>
</evidence>
<dbReference type="PATRIC" id="fig|1566026.4.peg.2403"/>
<evidence type="ECO:0000313" key="22">
    <source>
        <dbReference type="EMBL" id="KOF04194.1"/>
    </source>
</evidence>
<comment type="subcellular location">
    <subcellularLocation>
        <location evidence="1">Cell outer membrane</location>
        <topology evidence="1">Multi-pass membrane protein</topology>
    </subcellularLocation>
</comment>
<protein>
    <recommendedName>
        <fullName evidence="24">Polysaccharide biosynthesis protein</fullName>
    </recommendedName>
</protein>
<dbReference type="Pfam" id="PF10531">
    <property type="entry name" value="SLBB"/>
    <property type="match status" value="5"/>
</dbReference>
<feature type="domain" description="Soluble ligand binding" evidence="20">
    <location>
        <begin position="765"/>
        <end position="803"/>
    </location>
</feature>
<keyword evidence="12" id="KW-0564">Palmitate</keyword>
<feature type="region of interest" description="Disordered" evidence="16">
    <location>
        <begin position="86"/>
        <end position="105"/>
    </location>
</feature>
<evidence type="ECO:0000259" key="21">
    <source>
        <dbReference type="Pfam" id="PF22461"/>
    </source>
</evidence>
<keyword evidence="6 17" id="KW-0812">Transmembrane</keyword>
<keyword evidence="14" id="KW-0449">Lipoprotein</keyword>
<feature type="transmembrane region" description="Helical" evidence="17">
    <location>
        <begin position="845"/>
        <end position="864"/>
    </location>
</feature>
<keyword evidence="11 17" id="KW-0472">Membrane</keyword>
<feature type="domain" description="Soluble ligand binding" evidence="20">
    <location>
        <begin position="597"/>
        <end position="644"/>
    </location>
</feature>
<evidence type="ECO:0000313" key="23">
    <source>
        <dbReference type="Proteomes" id="UP000036908"/>
    </source>
</evidence>
<dbReference type="EMBL" id="JSVA01000004">
    <property type="protein sequence ID" value="KOF04194.1"/>
    <property type="molecule type" value="Genomic_DNA"/>
</dbReference>
<evidence type="ECO:0000256" key="11">
    <source>
        <dbReference type="ARBA" id="ARBA00023136"/>
    </source>
</evidence>
<feature type="signal peptide" evidence="18">
    <location>
        <begin position="1"/>
        <end position="20"/>
    </location>
</feature>
<keyword evidence="10" id="KW-0626">Porin</keyword>
<proteinExistence type="inferred from homology"/>
<evidence type="ECO:0000256" key="18">
    <source>
        <dbReference type="SAM" id="SignalP"/>
    </source>
</evidence>
<evidence type="ECO:0000259" key="19">
    <source>
        <dbReference type="Pfam" id="PF02563"/>
    </source>
</evidence>
<keyword evidence="9" id="KW-0406">Ion transport</keyword>
<name>A0A0L8APC7_9BACT</name>
<evidence type="ECO:0000256" key="15">
    <source>
        <dbReference type="SAM" id="Coils"/>
    </source>
</evidence>
<evidence type="ECO:0000256" key="4">
    <source>
        <dbReference type="ARBA" id="ARBA00022452"/>
    </source>
</evidence>
<keyword evidence="7 18" id="KW-0732">Signal</keyword>
<dbReference type="InterPro" id="IPR049712">
    <property type="entry name" value="Poly_export"/>
</dbReference>
<dbReference type="GO" id="GO:0046930">
    <property type="term" value="C:pore complex"/>
    <property type="evidence" value="ECO:0007669"/>
    <property type="project" value="UniProtKB-KW"/>
</dbReference>
<dbReference type="Pfam" id="PF22461">
    <property type="entry name" value="SLBB_2"/>
    <property type="match status" value="1"/>
</dbReference>
<feature type="coiled-coil region" evidence="15">
    <location>
        <begin position="659"/>
        <end position="698"/>
    </location>
</feature>
<gene>
    <name evidence="22" type="ORF">OB69_03170</name>
</gene>
<dbReference type="PANTHER" id="PTHR33619">
    <property type="entry name" value="POLYSACCHARIDE EXPORT PROTEIN GFCE-RELATED"/>
    <property type="match status" value="1"/>
</dbReference>
<evidence type="ECO:0000256" key="7">
    <source>
        <dbReference type="ARBA" id="ARBA00022729"/>
    </source>
</evidence>
<organism evidence="22 23">
    <name type="scientific">Roseivirga seohaensis subsp. aquiponti</name>
    <dbReference type="NCBI Taxonomy" id="1566026"/>
    <lineage>
        <taxon>Bacteria</taxon>
        <taxon>Pseudomonadati</taxon>
        <taxon>Bacteroidota</taxon>
        <taxon>Cytophagia</taxon>
        <taxon>Cytophagales</taxon>
        <taxon>Roseivirgaceae</taxon>
        <taxon>Roseivirga</taxon>
    </lineage>
</organism>
<keyword evidence="4" id="KW-1134">Transmembrane beta strand</keyword>